<evidence type="ECO:0000313" key="2">
    <source>
        <dbReference type="Proteomes" id="UP000054538"/>
    </source>
</evidence>
<protein>
    <submittedName>
        <fullName evidence="1">Uncharacterized protein</fullName>
    </submittedName>
</protein>
<keyword evidence="2" id="KW-1185">Reference proteome</keyword>
<dbReference type="HOGENOM" id="CLU_146177_0_0_1"/>
<dbReference type="AlphaFoldDB" id="A0A0D0DAI1"/>
<dbReference type="InParanoid" id="A0A0D0DAI1"/>
<organism evidence="1 2">
    <name type="scientific">Paxillus rubicundulus Ve08.2h10</name>
    <dbReference type="NCBI Taxonomy" id="930991"/>
    <lineage>
        <taxon>Eukaryota</taxon>
        <taxon>Fungi</taxon>
        <taxon>Dikarya</taxon>
        <taxon>Basidiomycota</taxon>
        <taxon>Agaricomycotina</taxon>
        <taxon>Agaricomycetes</taxon>
        <taxon>Agaricomycetidae</taxon>
        <taxon>Boletales</taxon>
        <taxon>Paxilineae</taxon>
        <taxon>Paxillaceae</taxon>
        <taxon>Paxillus</taxon>
    </lineage>
</organism>
<gene>
    <name evidence="1" type="ORF">PAXRUDRAFT_166624</name>
</gene>
<reference evidence="2" key="2">
    <citation type="submission" date="2015-01" db="EMBL/GenBank/DDBJ databases">
        <title>Evolutionary Origins and Diversification of the Mycorrhizal Mutualists.</title>
        <authorList>
            <consortium name="DOE Joint Genome Institute"/>
            <consortium name="Mycorrhizal Genomics Consortium"/>
            <person name="Kohler A."/>
            <person name="Kuo A."/>
            <person name="Nagy L.G."/>
            <person name="Floudas D."/>
            <person name="Copeland A."/>
            <person name="Barry K.W."/>
            <person name="Cichocki N."/>
            <person name="Veneault-Fourrey C."/>
            <person name="LaButti K."/>
            <person name="Lindquist E.A."/>
            <person name="Lipzen A."/>
            <person name="Lundell T."/>
            <person name="Morin E."/>
            <person name="Murat C."/>
            <person name="Riley R."/>
            <person name="Ohm R."/>
            <person name="Sun H."/>
            <person name="Tunlid A."/>
            <person name="Henrissat B."/>
            <person name="Grigoriev I.V."/>
            <person name="Hibbett D.S."/>
            <person name="Martin F."/>
        </authorList>
    </citation>
    <scope>NUCLEOTIDE SEQUENCE [LARGE SCALE GENOMIC DNA]</scope>
    <source>
        <strain evidence="2">Ve08.2h10</strain>
    </source>
</reference>
<dbReference type="OrthoDB" id="2693386at2759"/>
<reference evidence="1 2" key="1">
    <citation type="submission" date="2014-04" db="EMBL/GenBank/DDBJ databases">
        <authorList>
            <consortium name="DOE Joint Genome Institute"/>
            <person name="Kuo A."/>
            <person name="Kohler A."/>
            <person name="Jargeat P."/>
            <person name="Nagy L.G."/>
            <person name="Floudas D."/>
            <person name="Copeland A."/>
            <person name="Barry K.W."/>
            <person name="Cichocki N."/>
            <person name="Veneault-Fourrey C."/>
            <person name="LaButti K."/>
            <person name="Lindquist E.A."/>
            <person name="Lipzen A."/>
            <person name="Lundell T."/>
            <person name="Morin E."/>
            <person name="Murat C."/>
            <person name="Sun H."/>
            <person name="Tunlid A."/>
            <person name="Henrissat B."/>
            <person name="Grigoriev I.V."/>
            <person name="Hibbett D.S."/>
            <person name="Martin F."/>
            <person name="Nordberg H.P."/>
            <person name="Cantor M.N."/>
            <person name="Hua S.X."/>
        </authorList>
    </citation>
    <scope>NUCLEOTIDE SEQUENCE [LARGE SCALE GENOMIC DNA]</scope>
    <source>
        <strain evidence="1 2">Ve08.2h10</strain>
    </source>
</reference>
<evidence type="ECO:0000313" key="1">
    <source>
        <dbReference type="EMBL" id="KIK77504.1"/>
    </source>
</evidence>
<accession>A0A0D0DAI1</accession>
<name>A0A0D0DAI1_9AGAM</name>
<dbReference type="Proteomes" id="UP000054538">
    <property type="component" value="Unassembled WGS sequence"/>
</dbReference>
<proteinExistence type="predicted"/>
<sequence length="150" mass="17647">MNCGVGGVNQEVIHVDDEPSFGLVVLKNMIHQRLECRRGVAQSKEHYVRFEESMRSDERCLPVVIGFDLNIVVPPSDVKFRKNLRPFQVVDQWKGIRIFYSMRVQISVVLAWMKRSVFLWNKEEGRSLRRFGRGDLARLQMFFDEFLARI</sequence>
<dbReference type="EMBL" id="KN826956">
    <property type="protein sequence ID" value="KIK77504.1"/>
    <property type="molecule type" value="Genomic_DNA"/>
</dbReference>